<proteinExistence type="predicted"/>
<evidence type="ECO:0000313" key="2">
    <source>
        <dbReference type="EMBL" id="MBA4708754.1"/>
    </source>
</evidence>
<evidence type="ECO:0000256" key="1">
    <source>
        <dbReference type="SAM" id="Phobius"/>
    </source>
</evidence>
<dbReference type="AlphaFoldDB" id="A0A838YDB5"/>
<comment type="caution">
    <text evidence="2">The sequence shown here is derived from an EMBL/GenBank/DDBJ whole genome shotgun (WGS) entry which is preliminary data.</text>
</comment>
<protein>
    <submittedName>
        <fullName evidence="2">Uncharacterized protein</fullName>
    </submittedName>
</protein>
<keyword evidence="1" id="KW-0812">Transmembrane</keyword>
<organism evidence="2 3">
    <name type="scientific">Aquitalea aquatica</name>
    <dbReference type="NCBI Taxonomy" id="3044273"/>
    <lineage>
        <taxon>Bacteria</taxon>
        <taxon>Pseudomonadati</taxon>
        <taxon>Pseudomonadota</taxon>
        <taxon>Betaproteobacteria</taxon>
        <taxon>Neisseriales</taxon>
        <taxon>Chromobacteriaceae</taxon>
        <taxon>Aquitalea</taxon>
    </lineage>
</organism>
<name>A0A838YDB5_9NEIS</name>
<dbReference type="RefSeq" id="WP_181835901.1">
    <property type="nucleotide sequence ID" value="NZ_JACERN010000026.1"/>
</dbReference>
<keyword evidence="1" id="KW-0472">Membrane</keyword>
<keyword evidence="3" id="KW-1185">Reference proteome</keyword>
<keyword evidence="1" id="KW-1133">Transmembrane helix</keyword>
<evidence type="ECO:0000313" key="3">
    <source>
        <dbReference type="Proteomes" id="UP000545606"/>
    </source>
</evidence>
<feature type="transmembrane region" description="Helical" evidence="1">
    <location>
        <begin position="7"/>
        <end position="25"/>
    </location>
</feature>
<reference evidence="2 3" key="1">
    <citation type="submission" date="2020-07" db="EMBL/GenBank/DDBJ databases">
        <title>Draft genome sequence of violacein-producing bacteria and related species.</title>
        <authorList>
            <person name="Wilson H.S."/>
            <person name="De Leon M.E."/>
        </authorList>
    </citation>
    <scope>NUCLEOTIDE SEQUENCE [LARGE SCALE GENOMIC DNA]</scope>
    <source>
        <strain evidence="2 3">HSC-21Su07</strain>
    </source>
</reference>
<dbReference type="Proteomes" id="UP000545606">
    <property type="component" value="Unassembled WGS sequence"/>
</dbReference>
<gene>
    <name evidence="2" type="ORF">H2Z84_10215</name>
</gene>
<accession>A0A838YDB5</accession>
<sequence length="60" mass="6325">MTALARFQWFIAAGFLLVIWLILVLTGYAPAALLVSTIHQGILAVAAAHLLATNPKGPTP</sequence>
<dbReference type="EMBL" id="JACERN010000026">
    <property type="protein sequence ID" value="MBA4708754.1"/>
    <property type="molecule type" value="Genomic_DNA"/>
</dbReference>